<protein>
    <recommendedName>
        <fullName evidence="3">PIN domain-containing protein</fullName>
    </recommendedName>
</protein>
<name>S3L9Z8_9SPIR</name>
<reference evidence="1 2" key="1">
    <citation type="submission" date="2013-04" db="EMBL/GenBank/DDBJ databases">
        <title>The Genome Sequence of Treponema vincentii F0403.</title>
        <authorList>
            <consortium name="The Broad Institute Genomics Platform"/>
            <person name="Earl A."/>
            <person name="Ward D."/>
            <person name="Feldgarden M."/>
            <person name="Gevers D."/>
            <person name="Leonetti C."/>
            <person name="Izard J."/>
            <person name="Walker B."/>
            <person name="Young S."/>
            <person name="Zeng Q."/>
            <person name="Gargeya S."/>
            <person name="Fitzgerald M."/>
            <person name="Haas B."/>
            <person name="Abouelleil A."/>
            <person name="Allen A.W."/>
            <person name="Alvarado L."/>
            <person name="Arachchi H.M."/>
            <person name="Berlin A.M."/>
            <person name="Chapman S.B."/>
            <person name="Gainer-Dewar J."/>
            <person name="Goldberg J."/>
            <person name="Griggs A."/>
            <person name="Gujja S."/>
            <person name="Hansen M."/>
            <person name="Howarth C."/>
            <person name="Imamovic A."/>
            <person name="Ireland A."/>
            <person name="Larimer J."/>
            <person name="McCowan C."/>
            <person name="Murphy C."/>
            <person name="Pearson M."/>
            <person name="Poon T.W."/>
            <person name="Priest M."/>
            <person name="Roberts A."/>
            <person name="Saif S."/>
            <person name="Shea T."/>
            <person name="Sisk P."/>
            <person name="Sykes S."/>
            <person name="Wortman J."/>
            <person name="Nusbaum C."/>
            <person name="Birren B."/>
        </authorList>
    </citation>
    <scope>NUCLEOTIDE SEQUENCE [LARGE SCALE GENOMIC DNA]</scope>
    <source>
        <strain evidence="1 2">F0403</strain>
    </source>
</reference>
<gene>
    <name evidence="1" type="ORF">HMPREF1222_01097</name>
</gene>
<dbReference type="AlphaFoldDB" id="S3L9Z8"/>
<dbReference type="EMBL" id="ATFC01000007">
    <property type="protein sequence ID" value="EPF47273.1"/>
    <property type="molecule type" value="Genomic_DNA"/>
</dbReference>
<organism evidence="1 2">
    <name type="scientific">Treponema vincentii F0403</name>
    <dbReference type="NCBI Taxonomy" id="1125702"/>
    <lineage>
        <taxon>Bacteria</taxon>
        <taxon>Pseudomonadati</taxon>
        <taxon>Spirochaetota</taxon>
        <taxon>Spirochaetia</taxon>
        <taxon>Spirochaetales</taxon>
        <taxon>Treponemataceae</taxon>
        <taxon>Treponema</taxon>
    </lineage>
</organism>
<comment type="caution">
    <text evidence="1">The sequence shown here is derived from an EMBL/GenBank/DDBJ whole genome shotgun (WGS) entry which is preliminary data.</text>
</comment>
<proteinExistence type="predicted"/>
<dbReference type="HOGENOM" id="CLU_1320402_0_0_12"/>
<accession>S3L9Z8</accession>
<keyword evidence="2" id="KW-1185">Reference proteome</keyword>
<sequence>MNNYLEIKKDTPIIIDTCIFMVGIDKRQTNQDYSLENMKKNWMDDVLSYFEKILIHEVVYQELDNETKKIIDGYVGKNVTVVSDKDLFNSDPEFMRVFNEIHDHPLMYAPFNKNKNQGEVHSLAYACYYNILFFSSKDTDACDVCNEIEDLHNISIVGFETLLGIAYKSNPDKDKKKALKALYKEFCSPRIRQKVIPKTLNEFMGEYK</sequence>
<dbReference type="GeneID" id="301461274"/>
<dbReference type="RefSeq" id="WP_016518550.1">
    <property type="nucleotide sequence ID" value="NZ_KE332512.1"/>
</dbReference>
<dbReference type="PATRIC" id="fig|1125702.3.peg.1136"/>
<dbReference type="Proteomes" id="UP000014605">
    <property type="component" value="Unassembled WGS sequence"/>
</dbReference>
<evidence type="ECO:0008006" key="3">
    <source>
        <dbReference type="Google" id="ProtNLM"/>
    </source>
</evidence>
<evidence type="ECO:0000313" key="1">
    <source>
        <dbReference type="EMBL" id="EPF47273.1"/>
    </source>
</evidence>
<evidence type="ECO:0000313" key="2">
    <source>
        <dbReference type="Proteomes" id="UP000014605"/>
    </source>
</evidence>